<reference evidence="6" key="1">
    <citation type="journal article" date="2020" name="bioRxiv">
        <title>Genomic and phenotypic heterogeneity of clinical isolates of the human pathogens Aspergillus fumigatus, Aspergillus lentulus and Aspergillus fumigatiaffinis.</title>
        <authorList>
            <person name="dos Santos R.A.C."/>
            <person name="Steenwyk J.L."/>
            <person name="Rivero-Menendez O."/>
            <person name="Mead M.E."/>
            <person name="Silva L.P."/>
            <person name="Bastos R.W."/>
            <person name="Alastruey-Izquierdo A."/>
            <person name="Goldman G.H."/>
            <person name="Rokas A."/>
        </authorList>
    </citation>
    <scope>NUCLEOTIDE SEQUENCE</scope>
    <source>
        <strain evidence="6">CNM-CM6805</strain>
    </source>
</reference>
<dbReference type="Proteomes" id="UP000653565">
    <property type="component" value="Unassembled WGS sequence"/>
</dbReference>
<dbReference type="AlphaFoldDB" id="A0A8H4M7H2"/>
<dbReference type="InterPro" id="IPR050475">
    <property type="entry name" value="Prenyltransferase_related"/>
</dbReference>
<keyword evidence="3 5" id="KW-1133">Transmembrane helix</keyword>
<dbReference type="Gene3D" id="1.10.357.140">
    <property type="entry name" value="UbiA prenyltransferase"/>
    <property type="match status" value="1"/>
</dbReference>
<dbReference type="PANTHER" id="PTHR42723:SF1">
    <property type="entry name" value="CHLOROPHYLL SYNTHASE, CHLOROPLASTIC"/>
    <property type="match status" value="1"/>
</dbReference>
<dbReference type="EMBL" id="JAAAPX010000080">
    <property type="protein sequence ID" value="KAF4233317.1"/>
    <property type="molecule type" value="Genomic_DNA"/>
</dbReference>
<evidence type="ECO:0000256" key="3">
    <source>
        <dbReference type="ARBA" id="ARBA00022989"/>
    </source>
</evidence>
<evidence type="ECO:0000313" key="7">
    <source>
        <dbReference type="Proteomes" id="UP000653565"/>
    </source>
</evidence>
<keyword evidence="7" id="KW-1185">Reference proteome</keyword>
<keyword evidence="4 5" id="KW-0472">Membrane</keyword>
<evidence type="ECO:0000256" key="4">
    <source>
        <dbReference type="ARBA" id="ARBA00023136"/>
    </source>
</evidence>
<protein>
    <submittedName>
        <fullName evidence="6">Uncharacterized protein</fullName>
    </submittedName>
</protein>
<dbReference type="PANTHER" id="PTHR42723">
    <property type="entry name" value="CHLOROPHYLL SYNTHASE"/>
    <property type="match status" value="1"/>
</dbReference>
<feature type="transmembrane region" description="Helical" evidence="5">
    <location>
        <begin position="152"/>
        <end position="170"/>
    </location>
</feature>
<sequence>MAVEEDAINKPYRPIPAGLLSVEGARLRWAFSWCLFPLVLAALSGPGAGALLILWEIWVAFCYVWPKPNHWFFRNSFSGAGQVILLRLLNEVVRNNTPDVDMRLDLDIWNAAFIMATVHVQEFHDVDGDRRTGRKTLPLLLATKGVIRLRQATAMALIAGSCMFLAWGWLNCGPGKVLNLHLFGILQVIAGLGTAIRLISPKSKTMDEITYKYCYASVFLFLEVYLVQLNTVVC</sequence>
<feature type="transmembrane region" description="Helical" evidence="5">
    <location>
        <begin position="35"/>
        <end position="65"/>
    </location>
</feature>
<dbReference type="OrthoDB" id="434972at2759"/>
<evidence type="ECO:0000256" key="2">
    <source>
        <dbReference type="ARBA" id="ARBA00022692"/>
    </source>
</evidence>
<dbReference type="Pfam" id="PF01040">
    <property type="entry name" value="UbiA"/>
    <property type="match status" value="1"/>
</dbReference>
<comment type="caution">
    <text evidence="6">The sequence shown here is derived from an EMBL/GenBank/DDBJ whole genome shotgun (WGS) entry which is preliminary data.</text>
</comment>
<name>A0A8H4M7H2_9EURO</name>
<proteinExistence type="predicted"/>
<comment type="subcellular location">
    <subcellularLocation>
        <location evidence="1">Membrane</location>
        <topology evidence="1">Multi-pass membrane protein</topology>
    </subcellularLocation>
</comment>
<dbReference type="InterPro" id="IPR000537">
    <property type="entry name" value="UbiA_prenyltransferase"/>
</dbReference>
<evidence type="ECO:0000256" key="1">
    <source>
        <dbReference type="ARBA" id="ARBA00004141"/>
    </source>
</evidence>
<dbReference type="GO" id="GO:0016020">
    <property type="term" value="C:membrane"/>
    <property type="evidence" value="ECO:0007669"/>
    <property type="project" value="UniProtKB-SubCell"/>
</dbReference>
<feature type="transmembrane region" description="Helical" evidence="5">
    <location>
        <begin position="182"/>
        <end position="200"/>
    </location>
</feature>
<dbReference type="InterPro" id="IPR044878">
    <property type="entry name" value="UbiA_sf"/>
</dbReference>
<accession>A0A8H4M7H2</accession>
<evidence type="ECO:0000313" key="6">
    <source>
        <dbReference type="EMBL" id="KAF4233317.1"/>
    </source>
</evidence>
<dbReference type="GO" id="GO:0016765">
    <property type="term" value="F:transferase activity, transferring alkyl or aryl (other than methyl) groups"/>
    <property type="evidence" value="ECO:0007669"/>
    <property type="project" value="InterPro"/>
</dbReference>
<gene>
    <name evidence="6" type="ORF">CNMCM6805_009407</name>
</gene>
<feature type="transmembrane region" description="Helical" evidence="5">
    <location>
        <begin position="212"/>
        <end position="233"/>
    </location>
</feature>
<reference evidence="6" key="2">
    <citation type="submission" date="2020-04" db="EMBL/GenBank/DDBJ databases">
        <authorList>
            <person name="Santos R.A.C."/>
            <person name="Steenwyk J.L."/>
            <person name="Rivero-Menendez O."/>
            <person name="Mead M.E."/>
            <person name="Silva L.P."/>
            <person name="Bastos R.W."/>
            <person name="Alastruey-Izquierdo A."/>
            <person name="Goldman G.H."/>
            <person name="Rokas A."/>
        </authorList>
    </citation>
    <scope>NUCLEOTIDE SEQUENCE</scope>
    <source>
        <strain evidence="6">CNM-CM6805</strain>
    </source>
</reference>
<organism evidence="6 7">
    <name type="scientific">Aspergillus fumigatiaffinis</name>
    <dbReference type="NCBI Taxonomy" id="340414"/>
    <lineage>
        <taxon>Eukaryota</taxon>
        <taxon>Fungi</taxon>
        <taxon>Dikarya</taxon>
        <taxon>Ascomycota</taxon>
        <taxon>Pezizomycotina</taxon>
        <taxon>Eurotiomycetes</taxon>
        <taxon>Eurotiomycetidae</taxon>
        <taxon>Eurotiales</taxon>
        <taxon>Aspergillaceae</taxon>
        <taxon>Aspergillus</taxon>
        <taxon>Aspergillus subgen. Fumigati</taxon>
    </lineage>
</organism>
<keyword evidence="2 5" id="KW-0812">Transmembrane</keyword>
<evidence type="ECO:0000256" key="5">
    <source>
        <dbReference type="SAM" id="Phobius"/>
    </source>
</evidence>